<feature type="region of interest" description="Disordered" evidence="1">
    <location>
        <begin position="66"/>
        <end position="103"/>
    </location>
</feature>
<evidence type="ECO:0000313" key="3">
    <source>
        <dbReference type="EMBL" id="KAK4498308.1"/>
    </source>
</evidence>
<organism evidence="3 4">
    <name type="scientific">Zasmidium cellare</name>
    <name type="common">Wine cellar mold</name>
    <name type="synonym">Racodium cellare</name>
    <dbReference type="NCBI Taxonomy" id="395010"/>
    <lineage>
        <taxon>Eukaryota</taxon>
        <taxon>Fungi</taxon>
        <taxon>Dikarya</taxon>
        <taxon>Ascomycota</taxon>
        <taxon>Pezizomycotina</taxon>
        <taxon>Dothideomycetes</taxon>
        <taxon>Dothideomycetidae</taxon>
        <taxon>Mycosphaerellales</taxon>
        <taxon>Mycosphaerellaceae</taxon>
        <taxon>Zasmidium</taxon>
    </lineage>
</organism>
<keyword evidence="2" id="KW-1133">Transmembrane helix</keyword>
<accession>A0ABR0EB86</accession>
<keyword evidence="2" id="KW-0812">Transmembrane</keyword>
<keyword evidence="2" id="KW-0472">Membrane</keyword>
<evidence type="ECO:0000256" key="1">
    <source>
        <dbReference type="SAM" id="MobiDB-lite"/>
    </source>
</evidence>
<keyword evidence="4" id="KW-1185">Reference proteome</keyword>
<name>A0ABR0EB86_ZASCE</name>
<reference evidence="3 4" key="1">
    <citation type="journal article" date="2023" name="G3 (Bethesda)">
        <title>A chromosome-level genome assembly of Zasmidium syzygii isolated from banana leaves.</title>
        <authorList>
            <person name="van Westerhoven A.C."/>
            <person name="Mehrabi R."/>
            <person name="Talebi R."/>
            <person name="Steentjes M.B.F."/>
            <person name="Corcolon B."/>
            <person name="Chong P.A."/>
            <person name="Kema G.H.J."/>
            <person name="Seidl M.F."/>
        </authorList>
    </citation>
    <scope>NUCLEOTIDE SEQUENCE [LARGE SCALE GENOMIC DNA]</scope>
    <source>
        <strain evidence="3 4">P124</strain>
    </source>
</reference>
<evidence type="ECO:0000313" key="4">
    <source>
        <dbReference type="Proteomes" id="UP001305779"/>
    </source>
</evidence>
<gene>
    <name evidence="3" type="ORF">PRZ48_010966</name>
</gene>
<dbReference type="EMBL" id="JAXOVC010000008">
    <property type="protein sequence ID" value="KAK4498308.1"/>
    <property type="molecule type" value="Genomic_DNA"/>
</dbReference>
<comment type="caution">
    <text evidence="3">The sequence shown here is derived from an EMBL/GenBank/DDBJ whole genome shotgun (WGS) entry which is preliminary data.</text>
</comment>
<evidence type="ECO:0000256" key="2">
    <source>
        <dbReference type="SAM" id="Phobius"/>
    </source>
</evidence>
<protein>
    <submittedName>
        <fullName evidence="3">Uncharacterized protein</fullName>
    </submittedName>
</protein>
<sequence length="103" mass="11692">MQINPILWLYALRLGQVVGGLGLLFAPIVFFDPEYSQYALLMAVLGAIFLVLPHSDVFKRVMSAGYEGSNKRNGAGDGGENRQKKRQRERQERKNPNGITWRR</sequence>
<proteinExistence type="predicted"/>
<feature type="transmembrane region" description="Helical" evidence="2">
    <location>
        <begin position="7"/>
        <end position="29"/>
    </location>
</feature>
<dbReference type="Proteomes" id="UP001305779">
    <property type="component" value="Unassembled WGS sequence"/>
</dbReference>
<feature type="transmembrane region" description="Helical" evidence="2">
    <location>
        <begin position="35"/>
        <end position="52"/>
    </location>
</feature>